<evidence type="ECO:0000256" key="4">
    <source>
        <dbReference type="ARBA" id="ARBA00022980"/>
    </source>
</evidence>
<dbReference type="Proteomes" id="UP000694888">
    <property type="component" value="Unplaced"/>
</dbReference>
<evidence type="ECO:0000313" key="7">
    <source>
        <dbReference type="Proteomes" id="UP000694888"/>
    </source>
</evidence>
<dbReference type="Pfam" id="PF09809">
    <property type="entry name" value="MRP-L27"/>
    <property type="match status" value="1"/>
</dbReference>
<keyword evidence="3" id="KW-0809">Transit peptide</keyword>
<keyword evidence="4 8" id="KW-0689">Ribosomal protein</keyword>
<dbReference type="InterPro" id="IPR019189">
    <property type="entry name" value="Ribosomal_mL41"/>
</dbReference>
<keyword evidence="6" id="KW-0687">Ribonucleoprotein</keyword>
<gene>
    <name evidence="8" type="primary">LOC101858121</name>
</gene>
<evidence type="ECO:0000256" key="2">
    <source>
        <dbReference type="ARBA" id="ARBA00010152"/>
    </source>
</evidence>
<organism evidence="7 8">
    <name type="scientific">Aplysia californica</name>
    <name type="common">California sea hare</name>
    <dbReference type="NCBI Taxonomy" id="6500"/>
    <lineage>
        <taxon>Eukaryota</taxon>
        <taxon>Metazoa</taxon>
        <taxon>Spiralia</taxon>
        <taxon>Lophotrochozoa</taxon>
        <taxon>Mollusca</taxon>
        <taxon>Gastropoda</taxon>
        <taxon>Heterobranchia</taxon>
        <taxon>Euthyneura</taxon>
        <taxon>Tectipleura</taxon>
        <taxon>Aplysiida</taxon>
        <taxon>Aplysioidea</taxon>
        <taxon>Aplysiidae</taxon>
        <taxon>Aplysia</taxon>
    </lineage>
</organism>
<comment type="subcellular location">
    <subcellularLocation>
        <location evidence="1">Mitochondrion</location>
    </subcellularLocation>
</comment>
<dbReference type="PANTHER" id="PTHR21338:SF0">
    <property type="entry name" value="LARGE RIBOSOMAL SUBUNIT PROTEIN ML41"/>
    <property type="match status" value="1"/>
</dbReference>
<dbReference type="RefSeq" id="XP_005104385.2">
    <property type="nucleotide sequence ID" value="XM_005104328.2"/>
</dbReference>
<accession>A0ABM0JY95</accession>
<name>A0ABM0JY95_APLCA</name>
<dbReference type="GeneID" id="101858121"/>
<protein>
    <submittedName>
        <fullName evidence="8">39S ribosomal protein L41, mitochondrial</fullName>
    </submittedName>
</protein>
<dbReference type="PANTHER" id="PTHR21338">
    <property type="entry name" value="MITOCHONDRIAL RIBOSOMAL PROTEIN L41"/>
    <property type="match status" value="1"/>
</dbReference>
<keyword evidence="7" id="KW-1185">Reference proteome</keyword>
<keyword evidence="5" id="KW-0496">Mitochondrion</keyword>
<dbReference type="GO" id="GO:0005840">
    <property type="term" value="C:ribosome"/>
    <property type="evidence" value="ECO:0007669"/>
    <property type="project" value="UniProtKB-KW"/>
</dbReference>
<evidence type="ECO:0000313" key="8">
    <source>
        <dbReference type="RefSeq" id="XP_005104385.2"/>
    </source>
</evidence>
<evidence type="ECO:0000256" key="1">
    <source>
        <dbReference type="ARBA" id="ARBA00004173"/>
    </source>
</evidence>
<evidence type="ECO:0000256" key="5">
    <source>
        <dbReference type="ARBA" id="ARBA00023128"/>
    </source>
</evidence>
<reference evidence="8" key="1">
    <citation type="submission" date="2025-08" db="UniProtKB">
        <authorList>
            <consortium name="RefSeq"/>
        </authorList>
    </citation>
    <scope>IDENTIFICATION</scope>
</reference>
<evidence type="ECO:0000256" key="3">
    <source>
        <dbReference type="ARBA" id="ARBA00022946"/>
    </source>
</evidence>
<comment type="similarity">
    <text evidence="2">Belongs to the mitochondrion-specific ribosomal protein mL41 family.</text>
</comment>
<proteinExistence type="inferred from homology"/>
<sequence length="175" mass="19553">MFSKTVYASLLFRSGHRNISTTACILGRNARKPFDKRFPVRSEDVGPSAAGGSKEMEERLPEQIVPPTGIVHRVTGEYIHVPEMVPELVVPDLTDFQLKPYVSYKAKEITQKELSPKDIFNSVYAADIEDDFRDGRIKLEGDKVIFADGRILALDSFDSSADEDKSVAETTVDRT</sequence>
<evidence type="ECO:0000256" key="6">
    <source>
        <dbReference type="ARBA" id="ARBA00023274"/>
    </source>
</evidence>